<evidence type="ECO:0000256" key="1">
    <source>
        <dbReference type="ARBA" id="ARBA00022741"/>
    </source>
</evidence>
<keyword evidence="1" id="KW-0547">Nucleotide-binding</keyword>
<evidence type="ECO:0000256" key="3">
    <source>
        <dbReference type="PROSITE-ProRule" id="PRU01052"/>
    </source>
</evidence>
<feature type="compositionally biased region" description="Polar residues" evidence="4">
    <location>
        <begin position="14"/>
        <end position="27"/>
    </location>
</feature>
<dbReference type="EMBL" id="JAULJE010000008">
    <property type="protein sequence ID" value="KAK1339820.1"/>
    <property type="molecule type" value="Genomic_DNA"/>
</dbReference>
<dbReference type="PROSITE" id="PS51715">
    <property type="entry name" value="G_GB1_RHD3"/>
    <property type="match status" value="1"/>
</dbReference>
<feature type="domain" description="GB1/RHD3-type G" evidence="5">
    <location>
        <begin position="68"/>
        <end position="203"/>
    </location>
</feature>
<dbReference type="AlphaFoldDB" id="A0AA40HYU5"/>
<evidence type="ECO:0000256" key="4">
    <source>
        <dbReference type="SAM" id="MobiDB-lite"/>
    </source>
</evidence>
<dbReference type="Pfam" id="PF02263">
    <property type="entry name" value="GBP"/>
    <property type="match status" value="2"/>
</dbReference>
<evidence type="ECO:0000313" key="7">
    <source>
        <dbReference type="Proteomes" id="UP001177744"/>
    </source>
</evidence>
<accession>A0AA40HYU5</accession>
<dbReference type="SUPFAM" id="SSF52540">
    <property type="entry name" value="P-loop containing nucleoside triphosphate hydrolases"/>
    <property type="match status" value="1"/>
</dbReference>
<reference evidence="6" key="1">
    <citation type="submission" date="2023-06" db="EMBL/GenBank/DDBJ databases">
        <title>Reference genome for the Northern bat (Eptesicus nilssonii), a most northern bat species.</title>
        <authorList>
            <person name="Laine V.N."/>
            <person name="Pulliainen A.T."/>
            <person name="Lilley T.M."/>
        </authorList>
    </citation>
    <scope>NUCLEOTIDE SEQUENCE</scope>
    <source>
        <strain evidence="6">BLF_Eptnil</strain>
        <tissue evidence="6">Kidney</tissue>
    </source>
</reference>
<protein>
    <recommendedName>
        <fullName evidence="5">GB1/RHD3-type G domain-containing protein</fullName>
    </recommendedName>
</protein>
<proteinExistence type="inferred from homology"/>
<evidence type="ECO:0000256" key="2">
    <source>
        <dbReference type="ARBA" id="ARBA00023134"/>
    </source>
</evidence>
<evidence type="ECO:0000259" key="5">
    <source>
        <dbReference type="PROSITE" id="PS51715"/>
    </source>
</evidence>
<comment type="similarity">
    <text evidence="3">Belongs to the TRAFAC class dynamin-like GTPase superfamily. GB1/RHD3 GTPase family.</text>
</comment>
<dbReference type="InterPro" id="IPR015894">
    <property type="entry name" value="Guanylate-bd_N"/>
</dbReference>
<keyword evidence="2" id="KW-0342">GTP-binding</keyword>
<sequence length="203" mass="22605">MWKSSEHTPGGGESSQSKAASVPDSWQQLEQSNWVRVLAVQEQSSPGPGGWQEHLDEAARVLGARGKRGDSKNDSWIFALAVLLSSMFVYNSMSSINHQALEQLQYPSRNPTTMCLEAMENNWDSFVVVFPHPSYVTELTKLIRTKSSPISGEGDDSAEFASFFPDFVWVVRDFTLELELDGRTISDDQYLENALKLAPGTKN</sequence>
<name>A0AA40HYU5_CNENI</name>
<dbReference type="GO" id="GO:0003924">
    <property type="term" value="F:GTPase activity"/>
    <property type="evidence" value="ECO:0007669"/>
    <property type="project" value="InterPro"/>
</dbReference>
<comment type="caution">
    <text evidence="6">The sequence shown here is derived from an EMBL/GenBank/DDBJ whole genome shotgun (WGS) entry which is preliminary data.</text>
</comment>
<dbReference type="InterPro" id="IPR027417">
    <property type="entry name" value="P-loop_NTPase"/>
</dbReference>
<dbReference type="Proteomes" id="UP001177744">
    <property type="component" value="Unassembled WGS sequence"/>
</dbReference>
<dbReference type="Gene3D" id="3.40.50.300">
    <property type="entry name" value="P-loop containing nucleotide triphosphate hydrolases"/>
    <property type="match status" value="1"/>
</dbReference>
<keyword evidence="7" id="KW-1185">Reference proteome</keyword>
<feature type="non-terminal residue" evidence="6">
    <location>
        <position position="203"/>
    </location>
</feature>
<gene>
    <name evidence="6" type="ORF">QTO34_018377</name>
</gene>
<dbReference type="PANTHER" id="PTHR10751">
    <property type="entry name" value="GUANYLATE BINDING PROTEIN"/>
    <property type="match status" value="1"/>
</dbReference>
<organism evidence="6 7">
    <name type="scientific">Cnephaeus nilssonii</name>
    <name type="common">Northern bat</name>
    <name type="synonym">Eptesicus nilssonii</name>
    <dbReference type="NCBI Taxonomy" id="3371016"/>
    <lineage>
        <taxon>Eukaryota</taxon>
        <taxon>Metazoa</taxon>
        <taxon>Chordata</taxon>
        <taxon>Craniata</taxon>
        <taxon>Vertebrata</taxon>
        <taxon>Euteleostomi</taxon>
        <taxon>Mammalia</taxon>
        <taxon>Eutheria</taxon>
        <taxon>Laurasiatheria</taxon>
        <taxon>Chiroptera</taxon>
        <taxon>Yangochiroptera</taxon>
        <taxon>Vespertilionidae</taxon>
        <taxon>Cnephaeus</taxon>
    </lineage>
</organism>
<feature type="region of interest" description="Disordered" evidence="4">
    <location>
        <begin position="1"/>
        <end position="27"/>
    </location>
</feature>
<evidence type="ECO:0000313" key="6">
    <source>
        <dbReference type="EMBL" id="KAK1339820.1"/>
    </source>
</evidence>
<dbReference type="GO" id="GO:0005525">
    <property type="term" value="F:GTP binding"/>
    <property type="evidence" value="ECO:0007669"/>
    <property type="project" value="UniProtKB-KW"/>
</dbReference>
<dbReference type="InterPro" id="IPR030386">
    <property type="entry name" value="G_GB1_RHD3_dom"/>
</dbReference>